<dbReference type="GO" id="GO:0006355">
    <property type="term" value="P:regulation of DNA-templated transcription"/>
    <property type="evidence" value="ECO:0007669"/>
    <property type="project" value="InterPro"/>
</dbReference>
<dbReference type="InterPro" id="IPR013321">
    <property type="entry name" value="Arc_rbn_hlx_hlx"/>
</dbReference>
<evidence type="ECO:0000313" key="1">
    <source>
        <dbReference type="EMBL" id="ADV47078.1"/>
    </source>
</evidence>
<protein>
    <recommendedName>
        <fullName evidence="3">Addiction module antitoxin, RelB/DinJ family</fullName>
    </recommendedName>
</protein>
<dbReference type="OrthoDB" id="1666683at2"/>
<dbReference type="HOGENOM" id="CLU_2539142_0_0_7"/>
<evidence type="ECO:0000313" key="2">
    <source>
        <dbReference type="Proteomes" id="UP000008633"/>
    </source>
</evidence>
<reference evidence="2" key="2">
    <citation type="submission" date="2011-01" db="EMBL/GenBank/DDBJ databases">
        <title>The complete genome of Nitratifractor salsuginis DSM 16511.</title>
        <authorList>
            <consortium name="US DOE Joint Genome Institute (JGI-PGF)"/>
            <person name="Lucas S."/>
            <person name="Copeland A."/>
            <person name="Lapidus A."/>
            <person name="Bruce D."/>
            <person name="Goodwin L."/>
            <person name="Pitluck S."/>
            <person name="Kyrpides N."/>
            <person name="Mavromatis K."/>
            <person name="Ivanova N."/>
            <person name="Mikhailova N."/>
            <person name="Zeytun A."/>
            <person name="Detter J.C."/>
            <person name="Tapia R."/>
            <person name="Han C."/>
            <person name="Land M."/>
            <person name="Hauser L."/>
            <person name="Markowitz V."/>
            <person name="Cheng J.-F."/>
            <person name="Hugenholtz P."/>
            <person name="Woyke T."/>
            <person name="Wu D."/>
            <person name="Tindall B."/>
            <person name="Schuetze A."/>
            <person name="Brambilla E."/>
            <person name="Klenk H.-P."/>
            <person name="Eisen J.A."/>
        </authorList>
    </citation>
    <scope>NUCLEOTIDE SEQUENCE [LARGE SCALE GENOMIC DNA]</scope>
    <source>
        <strain evidence="2">DSM 16511 / JCM 12458 / E9I37-1</strain>
    </source>
</reference>
<dbReference type="Gene3D" id="1.10.1220.10">
    <property type="entry name" value="Met repressor-like"/>
    <property type="match status" value="1"/>
</dbReference>
<dbReference type="Proteomes" id="UP000008633">
    <property type="component" value="Chromosome"/>
</dbReference>
<evidence type="ECO:0008006" key="3">
    <source>
        <dbReference type="Google" id="ProtNLM"/>
    </source>
</evidence>
<name>E6X209_NITSE</name>
<keyword evidence="2" id="KW-1185">Reference proteome</keyword>
<reference evidence="1 2" key="1">
    <citation type="journal article" date="2011" name="Stand. Genomic Sci.">
        <title>Complete genome sequence of Nitratifractor salsuginis type strain (E9I37-1).</title>
        <authorList>
            <person name="Anderson I."/>
            <person name="Sikorski J."/>
            <person name="Zeytun A."/>
            <person name="Nolan M."/>
            <person name="Lapidus A."/>
            <person name="Lucas S."/>
            <person name="Hammon N."/>
            <person name="Deshpande S."/>
            <person name="Cheng J.F."/>
            <person name="Tapia R."/>
            <person name="Han C."/>
            <person name="Goodwin L."/>
            <person name="Pitluck S."/>
            <person name="Liolios K."/>
            <person name="Pagani I."/>
            <person name="Ivanova N."/>
            <person name="Huntemann M."/>
            <person name="Mavromatis K."/>
            <person name="Ovchinikova G."/>
            <person name="Pati A."/>
            <person name="Chen A."/>
            <person name="Palaniappan K."/>
            <person name="Land M."/>
            <person name="Hauser L."/>
            <person name="Brambilla E.M."/>
            <person name="Ngatchou-Djao O.D."/>
            <person name="Rohde M."/>
            <person name="Tindall B.J."/>
            <person name="Goker M."/>
            <person name="Detter J.C."/>
            <person name="Woyke T."/>
            <person name="Bristow J."/>
            <person name="Eisen J.A."/>
            <person name="Markowitz V."/>
            <person name="Hugenholtz P."/>
            <person name="Klenk H.P."/>
            <person name="Kyrpides N.C."/>
        </authorList>
    </citation>
    <scope>NUCLEOTIDE SEQUENCE [LARGE SCALE GENOMIC DNA]</scope>
    <source>
        <strain evidence="2">DSM 16511 / JCM 12458 / E9I37-1</strain>
    </source>
</reference>
<proteinExistence type="predicted"/>
<dbReference type="RefSeq" id="WP_013554763.1">
    <property type="nucleotide sequence ID" value="NC_014935.1"/>
</dbReference>
<dbReference type="STRING" id="749222.Nitsa_1833"/>
<organism evidence="1 2">
    <name type="scientific">Nitratifractor salsuginis (strain DSM 16511 / JCM 12458 / E9I37-1)</name>
    <dbReference type="NCBI Taxonomy" id="749222"/>
    <lineage>
        <taxon>Bacteria</taxon>
        <taxon>Pseudomonadati</taxon>
        <taxon>Campylobacterota</taxon>
        <taxon>Epsilonproteobacteria</taxon>
        <taxon>Campylobacterales</taxon>
        <taxon>Sulfurovaceae</taxon>
        <taxon>Nitratifractor</taxon>
    </lineage>
</organism>
<dbReference type="AlphaFoldDB" id="E6X209"/>
<sequence>MGVTKVRTNLYLNSELKEAAQEKLDQYGMNLSSFVNVMLAKFLQKDVDMLLPPETEAVLQDFEKERKTFEEPIELAQFIEEAR</sequence>
<gene>
    <name evidence="1" type="ordered locus">Nitsa_1833</name>
</gene>
<dbReference type="EMBL" id="CP002452">
    <property type="protein sequence ID" value="ADV47078.1"/>
    <property type="molecule type" value="Genomic_DNA"/>
</dbReference>
<accession>E6X209</accession>
<dbReference type="KEGG" id="nsa:Nitsa_1833"/>